<keyword evidence="7" id="KW-0479">Metal-binding</keyword>
<evidence type="ECO:0000259" key="15">
    <source>
        <dbReference type="SMART" id="SM00478"/>
    </source>
</evidence>
<evidence type="ECO:0000256" key="10">
    <source>
        <dbReference type="ARBA" id="ARBA00023004"/>
    </source>
</evidence>
<dbReference type="GO" id="GO:0034039">
    <property type="term" value="F:8-oxo-7,8-dihydroguanine DNA N-glycosylase activity"/>
    <property type="evidence" value="ECO:0007669"/>
    <property type="project" value="TreeGrafter"/>
</dbReference>
<dbReference type="InterPro" id="IPR004035">
    <property type="entry name" value="Endouclease-III_FeS-bd_BS"/>
</dbReference>
<comment type="catalytic activity">
    <reaction evidence="1 14">
        <text>Hydrolyzes free adenine bases from 7,8-dihydro-8-oxoguanine:adenine mismatched double-stranded DNA, leaving an apurinic site.</text>
        <dbReference type="EC" id="3.2.2.31"/>
    </reaction>
</comment>
<dbReference type="PANTHER" id="PTHR42944">
    <property type="entry name" value="ADENINE DNA GLYCOSYLASE"/>
    <property type="match status" value="1"/>
</dbReference>
<evidence type="ECO:0000256" key="4">
    <source>
        <dbReference type="ARBA" id="ARBA00012045"/>
    </source>
</evidence>
<dbReference type="InterPro" id="IPR015797">
    <property type="entry name" value="NUDIX_hydrolase-like_dom_sf"/>
</dbReference>
<dbReference type="Gene3D" id="1.10.1670.10">
    <property type="entry name" value="Helix-hairpin-Helix base-excision DNA repair enzymes (C-terminal)"/>
    <property type="match status" value="1"/>
</dbReference>
<dbReference type="InterPro" id="IPR005760">
    <property type="entry name" value="A/G_AdeGlyc_MutY"/>
</dbReference>
<dbReference type="GO" id="GO:0006284">
    <property type="term" value="P:base-excision repair"/>
    <property type="evidence" value="ECO:0007669"/>
    <property type="project" value="UniProtKB-UniRule"/>
</dbReference>
<dbReference type="InterPro" id="IPR003265">
    <property type="entry name" value="HhH-GPD_domain"/>
</dbReference>
<dbReference type="SUPFAM" id="SSF55811">
    <property type="entry name" value="Nudix"/>
    <property type="match status" value="1"/>
</dbReference>
<dbReference type="RefSeq" id="WP_375318488.1">
    <property type="nucleotide sequence ID" value="NZ_PVTV01000016.1"/>
</dbReference>
<organism evidence="16 17">
    <name type="scientific">Jezberella montanilacus</name>
    <dbReference type="NCBI Taxonomy" id="323426"/>
    <lineage>
        <taxon>Bacteria</taxon>
        <taxon>Pseudomonadati</taxon>
        <taxon>Pseudomonadota</taxon>
        <taxon>Betaproteobacteria</taxon>
        <taxon>Burkholderiales</taxon>
        <taxon>Alcaligenaceae</taxon>
        <taxon>Jezberella</taxon>
    </lineage>
</organism>
<comment type="function">
    <text evidence="2">Adenine glycosylase active on G-A mispairs. MutY also corrects error-prone DNA synthesis past GO lesions which are due to the oxidatively damaged form of guanine: 7,8-dihydro-8-oxoguanine (8-oxo-dGTP).</text>
</comment>
<dbReference type="GO" id="GO:0000701">
    <property type="term" value="F:purine-specific mismatch base pair DNA N-glycosylase activity"/>
    <property type="evidence" value="ECO:0007669"/>
    <property type="project" value="UniProtKB-EC"/>
</dbReference>
<comment type="caution">
    <text evidence="16">The sequence shown here is derived from an EMBL/GenBank/DDBJ whole genome shotgun (WGS) entry which is preliminary data.</text>
</comment>
<evidence type="ECO:0000256" key="14">
    <source>
        <dbReference type="RuleBase" id="RU365096"/>
    </source>
</evidence>
<evidence type="ECO:0000313" key="16">
    <source>
        <dbReference type="EMBL" id="PRY96755.1"/>
    </source>
</evidence>
<comment type="cofactor">
    <cofactor evidence="14">
        <name>[4Fe-4S] cluster</name>
        <dbReference type="ChEBI" id="CHEBI:49883"/>
    </cofactor>
    <text evidence="14">Binds 1 [4Fe-4S] cluster.</text>
</comment>
<dbReference type="GO" id="GO:0046872">
    <property type="term" value="F:metal ion binding"/>
    <property type="evidence" value="ECO:0007669"/>
    <property type="project" value="UniProtKB-UniRule"/>
</dbReference>
<evidence type="ECO:0000313" key="17">
    <source>
        <dbReference type="Proteomes" id="UP000238308"/>
    </source>
</evidence>
<dbReference type="FunFam" id="1.10.340.30:FF:000002">
    <property type="entry name" value="Adenine DNA glycosylase"/>
    <property type="match status" value="1"/>
</dbReference>
<keyword evidence="8 14" id="KW-0227">DNA damage</keyword>
<keyword evidence="6" id="KW-0004">4Fe-4S</keyword>
<evidence type="ECO:0000256" key="5">
    <source>
        <dbReference type="ARBA" id="ARBA00022023"/>
    </source>
</evidence>
<dbReference type="InterPro" id="IPR023170">
    <property type="entry name" value="HhH_base_excis_C"/>
</dbReference>
<dbReference type="InterPro" id="IPR003651">
    <property type="entry name" value="Endonuclease3_FeS-loop_motif"/>
</dbReference>
<dbReference type="Gene3D" id="1.10.340.30">
    <property type="entry name" value="Hypothetical protein, domain 2"/>
    <property type="match status" value="1"/>
</dbReference>
<dbReference type="Proteomes" id="UP000238308">
    <property type="component" value="Unassembled WGS sequence"/>
</dbReference>
<dbReference type="GO" id="GO:0035485">
    <property type="term" value="F:adenine/guanine mispair binding"/>
    <property type="evidence" value="ECO:0007669"/>
    <property type="project" value="TreeGrafter"/>
</dbReference>
<dbReference type="PROSITE" id="PS00764">
    <property type="entry name" value="ENDONUCLEASE_III_1"/>
    <property type="match status" value="1"/>
</dbReference>
<dbReference type="Pfam" id="PF00633">
    <property type="entry name" value="HHH"/>
    <property type="match status" value="1"/>
</dbReference>
<dbReference type="PANTHER" id="PTHR42944:SF1">
    <property type="entry name" value="ADENINE DNA GLYCOSYLASE"/>
    <property type="match status" value="1"/>
</dbReference>
<evidence type="ECO:0000256" key="1">
    <source>
        <dbReference type="ARBA" id="ARBA00000843"/>
    </source>
</evidence>
<dbReference type="Pfam" id="PF00730">
    <property type="entry name" value="HhH-GPD"/>
    <property type="match status" value="1"/>
</dbReference>
<dbReference type="GO" id="GO:0006298">
    <property type="term" value="P:mismatch repair"/>
    <property type="evidence" value="ECO:0007669"/>
    <property type="project" value="TreeGrafter"/>
</dbReference>
<dbReference type="SMART" id="SM00478">
    <property type="entry name" value="ENDO3c"/>
    <property type="match status" value="1"/>
</dbReference>
<name>A0A2T0XCS6_9BURK</name>
<dbReference type="NCBIfam" id="TIGR01084">
    <property type="entry name" value="mutY"/>
    <property type="match status" value="1"/>
</dbReference>
<evidence type="ECO:0000256" key="8">
    <source>
        <dbReference type="ARBA" id="ARBA00022763"/>
    </source>
</evidence>
<keyword evidence="9" id="KW-0378">Hydrolase</keyword>
<dbReference type="EMBL" id="PVTV01000016">
    <property type="protein sequence ID" value="PRY96755.1"/>
    <property type="molecule type" value="Genomic_DNA"/>
</dbReference>
<dbReference type="AlphaFoldDB" id="A0A2T0XCS6"/>
<dbReference type="EC" id="3.2.2.31" evidence="4 14"/>
<comment type="similarity">
    <text evidence="3 14">Belongs to the Nth/MutY family.</text>
</comment>
<evidence type="ECO:0000256" key="6">
    <source>
        <dbReference type="ARBA" id="ARBA00022485"/>
    </source>
</evidence>
<gene>
    <name evidence="16" type="ORF">BCM14_2509</name>
</gene>
<dbReference type="InterPro" id="IPR044298">
    <property type="entry name" value="MIG/MutY"/>
</dbReference>
<evidence type="ECO:0000256" key="12">
    <source>
        <dbReference type="ARBA" id="ARBA00023204"/>
    </source>
</evidence>
<reference evidence="16 17" key="1">
    <citation type="submission" date="2018-03" db="EMBL/GenBank/DDBJ databases">
        <title>Genomic Encyclopedia of Type Strains, Phase III (KMG-III): the genomes of soil and plant-associated and newly described type strains.</title>
        <authorList>
            <person name="Whitman W."/>
        </authorList>
    </citation>
    <scope>NUCLEOTIDE SEQUENCE [LARGE SCALE GENOMIC DNA]</scope>
    <source>
        <strain evidence="16 17">MWH-P2sevCIIIb</strain>
    </source>
</reference>
<proteinExistence type="inferred from homology"/>
<evidence type="ECO:0000256" key="3">
    <source>
        <dbReference type="ARBA" id="ARBA00008343"/>
    </source>
</evidence>
<dbReference type="InterPro" id="IPR029119">
    <property type="entry name" value="MutY_C"/>
</dbReference>
<keyword evidence="11" id="KW-0411">Iron-sulfur</keyword>
<evidence type="ECO:0000256" key="7">
    <source>
        <dbReference type="ARBA" id="ARBA00022723"/>
    </source>
</evidence>
<dbReference type="InterPro" id="IPR011257">
    <property type="entry name" value="DNA_glycosylase"/>
</dbReference>
<keyword evidence="12" id="KW-0234">DNA repair</keyword>
<keyword evidence="10 14" id="KW-0408">Iron</keyword>
<dbReference type="GO" id="GO:0051539">
    <property type="term" value="F:4 iron, 4 sulfur cluster binding"/>
    <property type="evidence" value="ECO:0007669"/>
    <property type="project" value="UniProtKB-UniRule"/>
</dbReference>
<dbReference type="InterPro" id="IPR000445">
    <property type="entry name" value="HhH_motif"/>
</dbReference>
<evidence type="ECO:0000256" key="9">
    <source>
        <dbReference type="ARBA" id="ARBA00022801"/>
    </source>
</evidence>
<dbReference type="Gene3D" id="3.90.79.10">
    <property type="entry name" value="Nucleoside Triphosphate Pyrophosphohydrolase"/>
    <property type="match status" value="1"/>
</dbReference>
<dbReference type="CDD" id="cd03431">
    <property type="entry name" value="NUDIX_DNA_Glycosylase_C-MutY"/>
    <property type="match status" value="1"/>
</dbReference>
<dbReference type="GO" id="GO:0032357">
    <property type="term" value="F:oxidized purine DNA binding"/>
    <property type="evidence" value="ECO:0007669"/>
    <property type="project" value="TreeGrafter"/>
</dbReference>
<dbReference type="Pfam" id="PF14815">
    <property type="entry name" value="NUDIX_4"/>
    <property type="match status" value="1"/>
</dbReference>
<evidence type="ECO:0000256" key="13">
    <source>
        <dbReference type="ARBA" id="ARBA00023295"/>
    </source>
</evidence>
<evidence type="ECO:0000256" key="11">
    <source>
        <dbReference type="ARBA" id="ARBA00023014"/>
    </source>
</evidence>
<sequence length="355" mass="39840">MQGMKIAPSLIPWQRQHGRHGLPWQTTRDPYRVWLSEIMLQQTQVTTVLRYYAKFLENYPDVAALAQASSQEVMSLWAGLGYYARGRNLHACAQKVMTEWRGQFPNNAADLVTLPGIGPSTAAAIASFCFAERVSILDGNVKRVFARYFAIEGDTDRRQIQSQLWDKANAEIPSKAYLTKDPQAMTAYTQGLMDLGATLCTRNKPRCDLCPLQAGCVAYAQGRTSELPTPKTRRALPEKSTCMLIVYSEGRLLLERRPETGIWGGLWSLPEIENNQREDIEGHSHSNGYSITRQLTMASIQHVFTHFKLHITPILIQAKKSHSDWINIASIEHYGLPTPVKKILAGLIDQAVITS</sequence>
<dbReference type="SUPFAM" id="SSF48150">
    <property type="entry name" value="DNA-glycosylase"/>
    <property type="match status" value="1"/>
</dbReference>
<accession>A0A2T0XCS6</accession>
<dbReference type="CDD" id="cd00056">
    <property type="entry name" value="ENDO3c"/>
    <property type="match status" value="1"/>
</dbReference>
<dbReference type="SMART" id="SM00525">
    <property type="entry name" value="FES"/>
    <property type="match status" value="1"/>
</dbReference>
<keyword evidence="17" id="KW-1185">Reference proteome</keyword>
<protein>
    <recommendedName>
        <fullName evidence="5 14">Adenine DNA glycosylase</fullName>
        <ecNumber evidence="4 14">3.2.2.31</ecNumber>
    </recommendedName>
</protein>
<evidence type="ECO:0000256" key="2">
    <source>
        <dbReference type="ARBA" id="ARBA00002933"/>
    </source>
</evidence>
<keyword evidence="13 14" id="KW-0326">Glycosidase</keyword>
<feature type="domain" description="HhH-GPD" evidence="15">
    <location>
        <begin position="39"/>
        <end position="198"/>
    </location>
</feature>